<evidence type="ECO:0000313" key="2">
    <source>
        <dbReference type="Ensembl" id="ENSCINP00000032424.1"/>
    </source>
</evidence>
<dbReference type="AlphaFoldDB" id="H2XRZ0"/>
<dbReference type="HOGENOM" id="CLU_2885062_0_0_1"/>
<organism evidence="2 3">
    <name type="scientific">Ciona intestinalis</name>
    <name type="common">Transparent sea squirt</name>
    <name type="synonym">Ascidia intestinalis</name>
    <dbReference type="NCBI Taxonomy" id="7719"/>
    <lineage>
        <taxon>Eukaryota</taxon>
        <taxon>Metazoa</taxon>
        <taxon>Chordata</taxon>
        <taxon>Tunicata</taxon>
        <taxon>Ascidiacea</taxon>
        <taxon>Phlebobranchia</taxon>
        <taxon>Cionidae</taxon>
        <taxon>Ciona</taxon>
    </lineage>
</organism>
<evidence type="ECO:0000313" key="3">
    <source>
        <dbReference type="Proteomes" id="UP000008144"/>
    </source>
</evidence>
<sequence>MWLVWSMHLTSQTTCLVLVSGPMMEMHTSFYMSGQRISHQIKQMYMRRYISTCARIYTKEEIS</sequence>
<evidence type="ECO:0000256" key="1">
    <source>
        <dbReference type="SAM" id="SignalP"/>
    </source>
</evidence>
<dbReference type="InParanoid" id="H2XRZ0"/>
<dbReference type="Ensembl" id="ENSCINT00000032449.1">
    <property type="protein sequence ID" value="ENSCINP00000032424.1"/>
    <property type="gene ID" value="ENSCING00000020847.1"/>
</dbReference>
<reference evidence="2" key="4">
    <citation type="submission" date="2025-09" db="UniProtKB">
        <authorList>
            <consortium name="Ensembl"/>
        </authorList>
    </citation>
    <scope>IDENTIFICATION</scope>
</reference>
<reference evidence="2" key="2">
    <citation type="journal article" date="2008" name="Genome Biol.">
        <title>Improved genome assembly and evidence-based global gene model set for the chordate Ciona intestinalis: new insight into intron and operon populations.</title>
        <authorList>
            <person name="Satou Y."/>
            <person name="Mineta K."/>
            <person name="Ogasawara M."/>
            <person name="Sasakura Y."/>
            <person name="Shoguchi E."/>
            <person name="Ueno K."/>
            <person name="Yamada L."/>
            <person name="Matsumoto J."/>
            <person name="Wasserscheid J."/>
            <person name="Dewar K."/>
            <person name="Wiley G.B."/>
            <person name="Macmil S.L."/>
            <person name="Roe B.A."/>
            <person name="Zeller R.W."/>
            <person name="Hastings K.E."/>
            <person name="Lemaire P."/>
            <person name="Lindquist E."/>
            <person name="Endo T."/>
            <person name="Hotta K."/>
            <person name="Inaba K."/>
        </authorList>
    </citation>
    <scope>NUCLEOTIDE SEQUENCE [LARGE SCALE GENOMIC DNA]</scope>
    <source>
        <strain evidence="2">wild type</strain>
    </source>
</reference>
<reference evidence="2" key="3">
    <citation type="submission" date="2025-08" db="UniProtKB">
        <authorList>
            <consortium name="Ensembl"/>
        </authorList>
    </citation>
    <scope>IDENTIFICATION</scope>
</reference>
<dbReference type="EMBL" id="EAAA01001437">
    <property type="status" value="NOT_ANNOTATED_CDS"/>
    <property type="molecule type" value="Genomic_DNA"/>
</dbReference>
<feature type="chain" id="PRO_5012203936" evidence="1">
    <location>
        <begin position="16"/>
        <end position="63"/>
    </location>
</feature>
<reference evidence="3" key="1">
    <citation type="journal article" date="2002" name="Science">
        <title>The draft genome of Ciona intestinalis: insights into chordate and vertebrate origins.</title>
        <authorList>
            <person name="Dehal P."/>
            <person name="Satou Y."/>
            <person name="Campbell R.K."/>
            <person name="Chapman J."/>
            <person name="Degnan B."/>
            <person name="De Tomaso A."/>
            <person name="Davidson B."/>
            <person name="Di Gregorio A."/>
            <person name="Gelpke M."/>
            <person name="Goodstein D.M."/>
            <person name="Harafuji N."/>
            <person name="Hastings K.E."/>
            <person name="Ho I."/>
            <person name="Hotta K."/>
            <person name="Huang W."/>
            <person name="Kawashima T."/>
            <person name="Lemaire P."/>
            <person name="Martinez D."/>
            <person name="Meinertzhagen I.A."/>
            <person name="Necula S."/>
            <person name="Nonaka M."/>
            <person name="Putnam N."/>
            <person name="Rash S."/>
            <person name="Saiga H."/>
            <person name="Satake M."/>
            <person name="Terry A."/>
            <person name="Yamada L."/>
            <person name="Wang H.G."/>
            <person name="Awazu S."/>
            <person name="Azumi K."/>
            <person name="Boore J."/>
            <person name="Branno M."/>
            <person name="Chin-Bow S."/>
            <person name="DeSantis R."/>
            <person name="Doyle S."/>
            <person name="Francino P."/>
            <person name="Keys D.N."/>
            <person name="Haga S."/>
            <person name="Hayashi H."/>
            <person name="Hino K."/>
            <person name="Imai K.S."/>
            <person name="Inaba K."/>
            <person name="Kano S."/>
            <person name="Kobayashi K."/>
            <person name="Kobayashi M."/>
            <person name="Lee B.I."/>
            <person name="Makabe K.W."/>
            <person name="Manohar C."/>
            <person name="Matassi G."/>
            <person name="Medina M."/>
            <person name="Mochizuki Y."/>
            <person name="Mount S."/>
            <person name="Morishita T."/>
            <person name="Miura S."/>
            <person name="Nakayama A."/>
            <person name="Nishizaka S."/>
            <person name="Nomoto H."/>
            <person name="Ohta F."/>
            <person name="Oishi K."/>
            <person name="Rigoutsos I."/>
            <person name="Sano M."/>
            <person name="Sasaki A."/>
            <person name="Sasakura Y."/>
            <person name="Shoguchi E."/>
            <person name="Shin-i T."/>
            <person name="Spagnuolo A."/>
            <person name="Stainier D."/>
            <person name="Suzuki M.M."/>
            <person name="Tassy O."/>
            <person name="Takatori N."/>
            <person name="Tokuoka M."/>
            <person name="Yagi K."/>
            <person name="Yoshizaki F."/>
            <person name="Wada S."/>
            <person name="Zhang C."/>
            <person name="Hyatt P.D."/>
            <person name="Larimer F."/>
            <person name="Detter C."/>
            <person name="Doggett N."/>
            <person name="Glavina T."/>
            <person name="Hawkins T."/>
            <person name="Richardson P."/>
            <person name="Lucas S."/>
            <person name="Kohara Y."/>
            <person name="Levine M."/>
            <person name="Satoh N."/>
            <person name="Rokhsar D.S."/>
        </authorList>
    </citation>
    <scope>NUCLEOTIDE SEQUENCE [LARGE SCALE GENOMIC DNA]</scope>
</reference>
<dbReference type="Proteomes" id="UP000008144">
    <property type="component" value="Chromosome 2"/>
</dbReference>
<proteinExistence type="predicted"/>
<keyword evidence="1" id="KW-0732">Signal</keyword>
<protein>
    <submittedName>
        <fullName evidence="2">Uncharacterized protein</fullName>
    </submittedName>
</protein>
<name>H2XRZ0_CIOIN</name>
<keyword evidence="3" id="KW-1185">Reference proteome</keyword>
<feature type="signal peptide" evidence="1">
    <location>
        <begin position="1"/>
        <end position="15"/>
    </location>
</feature>
<accession>H2XRZ0</accession>